<comment type="caution">
    <text evidence="2">The sequence shown here is derived from an EMBL/GenBank/DDBJ whole genome shotgun (WGS) entry which is preliminary data.</text>
</comment>
<dbReference type="InterPro" id="IPR015330">
    <property type="entry name" value="DNA_primase/pol_bifunc_N"/>
</dbReference>
<keyword evidence="3" id="KW-1185">Reference proteome</keyword>
<dbReference type="Pfam" id="PF09250">
    <property type="entry name" value="Prim-Pol"/>
    <property type="match status" value="1"/>
</dbReference>
<dbReference type="CDD" id="cd04859">
    <property type="entry name" value="Prim_Pol"/>
    <property type="match status" value="1"/>
</dbReference>
<protein>
    <recommendedName>
        <fullName evidence="1">DNA primase/polymerase bifunctional N-terminal domain-containing protein</fullName>
    </recommendedName>
</protein>
<gene>
    <name evidence="2" type="ORF">DVH02_11505</name>
</gene>
<dbReference type="AlphaFoldDB" id="A0A370BBB4"/>
<dbReference type="Proteomes" id="UP000253741">
    <property type="component" value="Unassembled WGS sequence"/>
</dbReference>
<evidence type="ECO:0000259" key="1">
    <source>
        <dbReference type="SMART" id="SM00943"/>
    </source>
</evidence>
<organism evidence="2 3">
    <name type="scientific">Streptomyces corynorhini</name>
    <dbReference type="NCBI Taxonomy" id="2282652"/>
    <lineage>
        <taxon>Bacteria</taxon>
        <taxon>Bacillati</taxon>
        <taxon>Actinomycetota</taxon>
        <taxon>Actinomycetes</taxon>
        <taxon>Kitasatosporales</taxon>
        <taxon>Streptomycetaceae</taxon>
        <taxon>Streptomyces</taxon>
    </lineage>
</organism>
<name>A0A370BBB4_9ACTN</name>
<accession>A0A370BBB4</accession>
<reference evidence="2 3" key="1">
    <citation type="submission" date="2018-07" db="EMBL/GenBank/DDBJ databases">
        <title>Streptomyces species from bats.</title>
        <authorList>
            <person name="Dunlap C."/>
        </authorList>
    </citation>
    <scope>NUCLEOTIDE SEQUENCE [LARGE SCALE GENOMIC DNA]</scope>
    <source>
        <strain evidence="2 3">AC230</strain>
    </source>
</reference>
<dbReference type="SMART" id="SM00943">
    <property type="entry name" value="Prim-Pol"/>
    <property type="match status" value="1"/>
</dbReference>
<feature type="domain" description="DNA primase/polymerase bifunctional N-terminal" evidence="1">
    <location>
        <begin position="15"/>
        <end position="176"/>
    </location>
</feature>
<proteinExistence type="predicted"/>
<sequence length="183" mass="18719">MRLRDSVSATDTEARLRAVARGLALFPIPAGARVPEPGWQHLATLNPAELPELLSAACNIGIGCRASHAVVLDLDVHGGEDVLGTLASLADQLGETLPGTFTVATPSGGRHLYFRAPMGCTIGSVSGGRTALGPGIDVRGPGRRSGGYLVGPGSIVGGLPYLIVQDAPVAPLPDWIADRLASS</sequence>
<dbReference type="EMBL" id="QQNA01000080">
    <property type="protein sequence ID" value="RDG37942.1"/>
    <property type="molecule type" value="Genomic_DNA"/>
</dbReference>
<evidence type="ECO:0000313" key="2">
    <source>
        <dbReference type="EMBL" id="RDG37942.1"/>
    </source>
</evidence>
<evidence type="ECO:0000313" key="3">
    <source>
        <dbReference type="Proteomes" id="UP000253741"/>
    </source>
</evidence>
<dbReference type="SUPFAM" id="SSF56747">
    <property type="entry name" value="Prim-pol domain"/>
    <property type="match status" value="1"/>
</dbReference>